<gene>
    <name evidence="1" type="ORF">LCGC14_1206530</name>
</gene>
<comment type="caution">
    <text evidence="1">The sequence shown here is derived from an EMBL/GenBank/DDBJ whole genome shotgun (WGS) entry which is preliminary data.</text>
</comment>
<organism evidence="1">
    <name type="scientific">marine sediment metagenome</name>
    <dbReference type="NCBI Taxonomy" id="412755"/>
    <lineage>
        <taxon>unclassified sequences</taxon>
        <taxon>metagenomes</taxon>
        <taxon>ecological metagenomes</taxon>
    </lineage>
</organism>
<name>A0A0F9PK16_9ZZZZ</name>
<reference evidence="1" key="1">
    <citation type="journal article" date="2015" name="Nature">
        <title>Complex archaea that bridge the gap between prokaryotes and eukaryotes.</title>
        <authorList>
            <person name="Spang A."/>
            <person name="Saw J.H."/>
            <person name="Jorgensen S.L."/>
            <person name="Zaremba-Niedzwiedzka K."/>
            <person name="Martijn J."/>
            <person name="Lind A.E."/>
            <person name="van Eijk R."/>
            <person name="Schleper C."/>
            <person name="Guy L."/>
            <person name="Ettema T.J."/>
        </authorList>
    </citation>
    <scope>NUCLEOTIDE SEQUENCE</scope>
</reference>
<proteinExistence type="predicted"/>
<accession>A0A0F9PK16</accession>
<protein>
    <submittedName>
        <fullName evidence="1">Uncharacterized protein</fullName>
    </submittedName>
</protein>
<dbReference type="EMBL" id="LAZR01006240">
    <property type="protein sequence ID" value="KKM93622.1"/>
    <property type="molecule type" value="Genomic_DNA"/>
</dbReference>
<dbReference type="AlphaFoldDB" id="A0A0F9PK16"/>
<sequence length="67" mass="7921">MTKAHPELTWLAWLTEFLRGWHRSTCPRCHHPIHPWEDICPGCGIGINWLSQYTQEELATIRDKHSQ</sequence>
<evidence type="ECO:0000313" key="1">
    <source>
        <dbReference type="EMBL" id="KKM93622.1"/>
    </source>
</evidence>